<evidence type="ECO:0000256" key="1">
    <source>
        <dbReference type="ARBA" id="ARBA00001946"/>
    </source>
</evidence>
<dbReference type="SFLD" id="SFLDS00005">
    <property type="entry name" value="Isoprenoid_Synthase_Type_I"/>
    <property type="match status" value="1"/>
</dbReference>
<proteinExistence type="inferred from homology"/>
<evidence type="ECO:0000313" key="8">
    <source>
        <dbReference type="Proteomes" id="UP000093053"/>
    </source>
</evidence>
<accession>A0A1B2HRK7</accession>
<dbReference type="GO" id="GO:0008299">
    <property type="term" value="P:isoprenoid biosynthetic process"/>
    <property type="evidence" value="ECO:0007669"/>
    <property type="project" value="InterPro"/>
</dbReference>
<evidence type="ECO:0000313" key="7">
    <source>
        <dbReference type="EMBL" id="ANZ40386.1"/>
    </source>
</evidence>
<evidence type="ECO:0000256" key="6">
    <source>
        <dbReference type="RuleBase" id="RU004466"/>
    </source>
</evidence>
<organism evidence="7 8">
    <name type="scientific">Lentzea guizhouensis</name>
    <dbReference type="NCBI Taxonomy" id="1586287"/>
    <lineage>
        <taxon>Bacteria</taxon>
        <taxon>Bacillati</taxon>
        <taxon>Actinomycetota</taxon>
        <taxon>Actinomycetes</taxon>
        <taxon>Pseudonocardiales</taxon>
        <taxon>Pseudonocardiaceae</taxon>
        <taxon>Lentzea</taxon>
    </lineage>
</organism>
<evidence type="ECO:0000256" key="5">
    <source>
        <dbReference type="ARBA" id="ARBA00022842"/>
    </source>
</evidence>
<evidence type="ECO:0000256" key="4">
    <source>
        <dbReference type="ARBA" id="ARBA00022723"/>
    </source>
</evidence>
<dbReference type="RefSeq" id="WP_065918725.1">
    <property type="nucleotide sequence ID" value="NZ_CP016793.1"/>
</dbReference>
<dbReference type="PROSITE" id="PS00444">
    <property type="entry name" value="POLYPRENYL_SYNTHASE_2"/>
    <property type="match status" value="1"/>
</dbReference>
<gene>
    <name evidence="7" type="ORF">BBK82_34545</name>
</gene>
<dbReference type="EMBL" id="CP016793">
    <property type="protein sequence ID" value="ANZ40386.1"/>
    <property type="molecule type" value="Genomic_DNA"/>
</dbReference>
<keyword evidence="4" id="KW-0479">Metal-binding</keyword>
<dbReference type="SUPFAM" id="SSF48576">
    <property type="entry name" value="Terpenoid synthases"/>
    <property type="match status" value="1"/>
</dbReference>
<keyword evidence="3 6" id="KW-0808">Transferase</keyword>
<comment type="similarity">
    <text evidence="2 6">Belongs to the FPP/GGPP synthase family.</text>
</comment>
<dbReference type="GO" id="GO:0046872">
    <property type="term" value="F:metal ion binding"/>
    <property type="evidence" value="ECO:0007669"/>
    <property type="project" value="UniProtKB-KW"/>
</dbReference>
<dbReference type="GO" id="GO:0004659">
    <property type="term" value="F:prenyltransferase activity"/>
    <property type="evidence" value="ECO:0007669"/>
    <property type="project" value="InterPro"/>
</dbReference>
<keyword evidence="8" id="KW-1185">Reference proteome</keyword>
<dbReference type="Pfam" id="PF00348">
    <property type="entry name" value="polyprenyl_synt"/>
    <property type="match status" value="1"/>
</dbReference>
<evidence type="ECO:0008006" key="9">
    <source>
        <dbReference type="Google" id="ProtNLM"/>
    </source>
</evidence>
<sequence length="366" mass="38961">MATELVAPPTPAVAGGLSPGLVRERVDAALAAFLAAKTDSAPDACLPPLVTLLRDFLRGGKRLRPLFCHCGWLAGGGDPGAEQPVVVGAALELFHAFALVHDDVMDASDLRRGRPTVHRALAARYDGTGGERAAERFGTSGAILLGDLCLVWSDELLAAVEVEGGRRRAVRRLVDTMRTELVAGQYLDLAGTIGSDGDELRRAWRVVRLKTARYTVELPLRIGAVLSGASARVLNACGAYGRPVGEAFQLRDDLLGVFGDPAVTGKPALDDLREGKRTVLMALARRHATAAQRAIITALHGKPDLDHDEADRLRAVLRDTGAVTRVEELIENRARQALAVLASAAIAPQVKPRLAELVVSATTRTR</sequence>
<dbReference type="Gene3D" id="1.10.600.10">
    <property type="entry name" value="Farnesyl Diphosphate Synthase"/>
    <property type="match status" value="1"/>
</dbReference>
<evidence type="ECO:0000256" key="3">
    <source>
        <dbReference type="ARBA" id="ARBA00022679"/>
    </source>
</evidence>
<dbReference type="InterPro" id="IPR008949">
    <property type="entry name" value="Isoprenoid_synthase_dom_sf"/>
</dbReference>
<reference evidence="7 8" key="1">
    <citation type="submission" date="2016-07" db="EMBL/GenBank/DDBJ databases">
        <title>Complete genome sequence of the Lentzea guizhouensis DHS C013.</title>
        <authorList>
            <person name="Cao C."/>
        </authorList>
    </citation>
    <scope>NUCLEOTIDE SEQUENCE [LARGE SCALE GENOMIC DNA]</scope>
    <source>
        <strain evidence="7 8">DHS C013</strain>
    </source>
</reference>
<dbReference type="AlphaFoldDB" id="A0A1B2HRK7"/>
<dbReference type="InterPro" id="IPR033749">
    <property type="entry name" value="Polyprenyl_synt_CS"/>
</dbReference>
<dbReference type="PANTHER" id="PTHR12001">
    <property type="entry name" value="GERANYLGERANYL PYROPHOSPHATE SYNTHASE"/>
    <property type="match status" value="1"/>
</dbReference>
<dbReference type="CDD" id="cd00685">
    <property type="entry name" value="Trans_IPPS_HT"/>
    <property type="match status" value="1"/>
</dbReference>
<keyword evidence="5" id="KW-0460">Magnesium</keyword>
<dbReference type="OrthoDB" id="4497239at2"/>
<dbReference type="KEGG" id="led:BBK82_34545"/>
<protein>
    <recommendedName>
        <fullName evidence="9">Geranylgeranyl pyrophosphate synthase</fullName>
    </recommendedName>
</protein>
<dbReference type="PANTHER" id="PTHR12001:SF85">
    <property type="entry name" value="SHORT CHAIN ISOPRENYL DIPHOSPHATE SYNTHASE"/>
    <property type="match status" value="1"/>
</dbReference>
<name>A0A1B2HRK7_9PSEU</name>
<dbReference type="InterPro" id="IPR000092">
    <property type="entry name" value="Polyprenyl_synt"/>
</dbReference>
<comment type="cofactor">
    <cofactor evidence="1">
        <name>Mg(2+)</name>
        <dbReference type="ChEBI" id="CHEBI:18420"/>
    </cofactor>
</comment>
<dbReference type="PROSITE" id="PS00723">
    <property type="entry name" value="POLYPRENYL_SYNTHASE_1"/>
    <property type="match status" value="1"/>
</dbReference>
<dbReference type="STRING" id="1586287.BBK82_34545"/>
<dbReference type="Proteomes" id="UP000093053">
    <property type="component" value="Chromosome"/>
</dbReference>
<evidence type="ECO:0000256" key="2">
    <source>
        <dbReference type="ARBA" id="ARBA00006706"/>
    </source>
</evidence>